<keyword evidence="3" id="KW-0862">Zinc</keyword>
<reference evidence="7 8" key="1">
    <citation type="submission" date="2018-04" db="EMBL/GenBank/DDBJ databases">
        <title>Genomic Encyclopedia of Type Strains, Phase IV (KMG-IV): sequencing the most valuable type-strain genomes for metagenomic binning, comparative biology and taxonomic classification.</title>
        <authorList>
            <person name="Goeker M."/>
        </authorList>
    </citation>
    <scope>NUCLEOTIDE SEQUENCE [LARGE SCALE GENOMIC DNA]</scope>
    <source>
        <strain evidence="7 8">DSM 45771</strain>
    </source>
</reference>
<evidence type="ECO:0000256" key="5">
    <source>
        <dbReference type="SAM" id="MobiDB-lite"/>
    </source>
</evidence>
<dbReference type="RefSeq" id="WP_116706483.1">
    <property type="nucleotide sequence ID" value="NZ_QEKW01000001.1"/>
</dbReference>
<dbReference type="SUPFAM" id="SSF109635">
    <property type="entry name" value="DnaK suppressor protein DksA, alpha-hairpin domain"/>
    <property type="match status" value="1"/>
</dbReference>
<dbReference type="PANTHER" id="PTHR33823:SF4">
    <property type="entry name" value="GENERAL STRESS PROTEIN 16O"/>
    <property type="match status" value="1"/>
</dbReference>
<proteinExistence type="predicted"/>
<keyword evidence="1" id="KW-0479">Metal-binding</keyword>
<dbReference type="GO" id="GO:0008270">
    <property type="term" value="F:zinc ion binding"/>
    <property type="evidence" value="ECO:0007669"/>
    <property type="project" value="UniProtKB-KW"/>
</dbReference>
<feature type="domain" description="Zinc finger DksA/TraR C4-type" evidence="6">
    <location>
        <begin position="80"/>
        <end position="108"/>
    </location>
</feature>
<dbReference type="InterPro" id="IPR000962">
    <property type="entry name" value="Znf_DskA_TraR"/>
</dbReference>
<dbReference type="Pfam" id="PF01258">
    <property type="entry name" value="zf-dskA_traR"/>
    <property type="match status" value="1"/>
</dbReference>
<organism evidence="7 8">
    <name type="scientific">Actinomycetospora cinnamomea</name>
    <dbReference type="NCBI Taxonomy" id="663609"/>
    <lineage>
        <taxon>Bacteria</taxon>
        <taxon>Bacillati</taxon>
        <taxon>Actinomycetota</taxon>
        <taxon>Actinomycetes</taxon>
        <taxon>Pseudonocardiales</taxon>
        <taxon>Pseudonocardiaceae</taxon>
        <taxon>Actinomycetospora</taxon>
    </lineage>
</organism>
<protein>
    <submittedName>
        <fullName evidence="7">TraR/DksA family transcriptional regulator</fullName>
    </submittedName>
</protein>
<dbReference type="SUPFAM" id="SSF57716">
    <property type="entry name" value="Glucocorticoid receptor-like (DNA-binding domain)"/>
    <property type="match status" value="1"/>
</dbReference>
<evidence type="ECO:0000256" key="2">
    <source>
        <dbReference type="ARBA" id="ARBA00022771"/>
    </source>
</evidence>
<evidence type="ECO:0000256" key="1">
    <source>
        <dbReference type="ARBA" id="ARBA00022723"/>
    </source>
</evidence>
<feature type="compositionally biased region" description="Basic and acidic residues" evidence="5">
    <location>
        <begin position="1"/>
        <end position="28"/>
    </location>
</feature>
<dbReference type="PROSITE" id="PS51128">
    <property type="entry name" value="ZF_DKSA_2"/>
    <property type="match status" value="1"/>
</dbReference>
<dbReference type="Gene3D" id="1.20.120.910">
    <property type="entry name" value="DksA, coiled-coil domain"/>
    <property type="match status" value="1"/>
</dbReference>
<evidence type="ECO:0000256" key="3">
    <source>
        <dbReference type="ARBA" id="ARBA00022833"/>
    </source>
</evidence>
<dbReference type="InterPro" id="IPR037187">
    <property type="entry name" value="DnaK_N"/>
</dbReference>
<feature type="zinc finger region" description="dksA C4-type" evidence="4">
    <location>
        <begin position="85"/>
        <end position="109"/>
    </location>
</feature>
<evidence type="ECO:0000313" key="7">
    <source>
        <dbReference type="EMBL" id="PVZ14673.1"/>
    </source>
</evidence>
<dbReference type="OrthoDB" id="1121111at2"/>
<dbReference type="AlphaFoldDB" id="A0A2U1FR80"/>
<dbReference type="Proteomes" id="UP000245639">
    <property type="component" value="Unassembled WGS sequence"/>
</dbReference>
<gene>
    <name evidence="7" type="ORF">C8D89_101540</name>
</gene>
<sequence>MDADKARRLLTEERDRLTEMASWNREHAPSPSVQQEGSMGQHPGDYGSEVEESMDRQALAAESDRQVAEIDAALGRIDDGTYGRCRVCGREIDDERLEARPQVDTCREHADAA</sequence>
<dbReference type="EMBL" id="QEKW01000001">
    <property type="protein sequence ID" value="PVZ14673.1"/>
    <property type="molecule type" value="Genomic_DNA"/>
</dbReference>
<dbReference type="PANTHER" id="PTHR33823">
    <property type="entry name" value="RNA POLYMERASE-BINDING TRANSCRIPTION FACTOR DKSA-RELATED"/>
    <property type="match status" value="1"/>
</dbReference>
<name>A0A2U1FR80_9PSEU</name>
<keyword evidence="8" id="KW-1185">Reference proteome</keyword>
<evidence type="ECO:0000313" key="8">
    <source>
        <dbReference type="Proteomes" id="UP000245639"/>
    </source>
</evidence>
<comment type="caution">
    <text evidence="7">The sequence shown here is derived from an EMBL/GenBank/DDBJ whole genome shotgun (WGS) entry which is preliminary data.</text>
</comment>
<keyword evidence="2" id="KW-0863">Zinc-finger</keyword>
<accession>A0A2U1FR80</accession>
<evidence type="ECO:0000259" key="6">
    <source>
        <dbReference type="Pfam" id="PF01258"/>
    </source>
</evidence>
<feature type="region of interest" description="Disordered" evidence="5">
    <location>
        <begin position="1"/>
        <end position="63"/>
    </location>
</feature>
<evidence type="ECO:0000256" key="4">
    <source>
        <dbReference type="PROSITE-ProRule" id="PRU00510"/>
    </source>
</evidence>